<dbReference type="InterPro" id="IPR051785">
    <property type="entry name" value="MMCE/EMCE_epimerase"/>
</dbReference>
<name>A0A6J4HRT8_9ACTN</name>
<feature type="domain" description="VOC" evidence="2">
    <location>
        <begin position="9"/>
        <end position="150"/>
    </location>
</feature>
<protein>
    <recommendedName>
        <fullName evidence="2">VOC domain-containing protein</fullName>
    </recommendedName>
</protein>
<dbReference type="Gene3D" id="3.10.180.10">
    <property type="entry name" value="2,3-Dihydroxybiphenyl 1,2-Dioxygenase, domain 1"/>
    <property type="match status" value="1"/>
</dbReference>
<gene>
    <name evidence="3" type="ORF">AVDCRST_MAG10-1128</name>
</gene>
<dbReference type="InterPro" id="IPR029068">
    <property type="entry name" value="Glyas_Bleomycin-R_OHBP_Dase"/>
</dbReference>
<dbReference type="Pfam" id="PF13669">
    <property type="entry name" value="Glyoxalase_4"/>
    <property type="match status" value="1"/>
</dbReference>
<dbReference type="GO" id="GO:0004493">
    <property type="term" value="F:methylmalonyl-CoA epimerase activity"/>
    <property type="evidence" value="ECO:0007669"/>
    <property type="project" value="TreeGrafter"/>
</dbReference>
<dbReference type="InterPro" id="IPR037523">
    <property type="entry name" value="VOC_core"/>
</dbReference>
<dbReference type="GO" id="GO:0046491">
    <property type="term" value="P:L-methylmalonyl-CoA metabolic process"/>
    <property type="evidence" value="ECO:0007669"/>
    <property type="project" value="TreeGrafter"/>
</dbReference>
<accession>A0A6J4HRT8</accession>
<dbReference type="GO" id="GO:0046872">
    <property type="term" value="F:metal ion binding"/>
    <property type="evidence" value="ECO:0007669"/>
    <property type="project" value="UniProtKB-KW"/>
</dbReference>
<proteinExistence type="predicted"/>
<organism evidence="3">
    <name type="scientific">uncultured Acidimicrobiales bacterium</name>
    <dbReference type="NCBI Taxonomy" id="310071"/>
    <lineage>
        <taxon>Bacteria</taxon>
        <taxon>Bacillati</taxon>
        <taxon>Actinomycetota</taxon>
        <taxon>Acidimicrobiia</taxon>
        <taxon>Acidimicrobiales</taxon>
        <taxon>environmental samples</taxon>
    </lineage>
</organism>
<dbReference type="SUPFAM" id="SSF54593">
    <property type="entry name" value="Glyoxalase/Bleomycin resistance protein/Dihydroxybiphenyl dioxygenase"/>
    <property type="match status" value="1"/>
</dbReference>
<dbReference type="AlphaFoldDB" id="A0A6J4HRT8"/>
<keyword evidence="1" id="KW-0479">Metal-binding</keyword>
<dbReference type="PANTHER" id="PTHR43048">
    <property type="entry name" value="METHYLMALONYL-COA EPIMERASE"/>
    <property type="match status" value="1"/>
</dbReference>
<dbReference type="EMBL" id="CADCTB010000076">
    <property type="protein sequence ID" value="CAA9230224.1"/>
    <property type="molecule type" value="Genomic_DNA"/>
</dbReference>
<dbReference type="PROSITE" id="PS51819">
    <property type="entry name" value="VOC"/>
    <property type="match status" value="1"/>
</dbReference>
<evidence type="ECO:0000256" key="1">
    <source>
        <dbReference type="ARBA" id="ARBA00022723"/>
    </source>
</evidence>
<dbReference type="PANTHER" id="PTHR43048:SF3">
    <property type="entry name" value="METHYLMALONYL-COA EPIMERASE, MITOCHONDRIAL"/>
    <property type="match status" value="1"/>
</dbReference>
<sequence>MSGLPVFGPVHHIGVTVADMDRAVAFWERLLGATSRDRGVLRGPQLGTMVGYPGIHIEACWIDLPGGMALELLRYLERDEAPYDPGTAHPGNVHVCLHVDDMDAAHAHAVACGATAVSERAIDVAAGPRAGTRLAYLRDPDGVTIELVQEP</sequence>
<reference evidence="3" key="1">
    <citation type="submission" date="2020-02" db="EMBL/GenBank/DDBJ databases">
        <authorList>
            <person name="Meier V. D."/>
        </authorList>
    </citation>
    <scope>NUCLEOTIDE SEQUENCE</scope>
    <source>
        <strain evidence="3">AVDCRST_MAG10</strain>
    </source>
</reference>
<evidence type="ECO:0000259" key="2">
    <source>
        <dbReference type="PROSITE" id="PS51819"/>
    </source>
</evidence>
<evidence type="ECO:0000313" key="3">
    <source>
        <dbReference type="EMBL" id="CAA9230224.1"/>
    </source>
</evidence>